<keyword evidence="5" id="KW-1185">Reference proteome</keyword>
<evidence type="ECO:0000313" key="4">
    <source>
        <dbReference type="EMBL" id="NNH23844.1"/>
    </source>
</evidence>
<evidence type="ECO:0000313" key="5">
    <source>
        <dbReference type="Proteomes" id="UP000555552"/>
    </source>
</evidence>
<gene>
    <name evidence="4" type="ORF">HLB09_12230</name>
</gene>
<dbReference type="Proteomes" id="UP000555552">
    <property type="component" value="Unassembled WGS sequence"/>
</dbReference>
<name>A0A849BTT1_9ACTN</name>
<proteinExistence type="predicted"/>
<evidence type="ECO:0000256" key="2">
    <source>
        <dbReference type="ARBA" id="ARBA00022801"/>
    </source>
</evidence>
<dbReference type="InterPro" id="IPR000086">
    <property type="entry name" value="NUDIX_hydrolase_dom"/>
</dbReference>
<feature type="domain" description="Nudix hydrolase" evidence="3">
    <location>
        <begin position="14"/>
        <end position="174"/>
    </location>
</feature>
<sequence length="189" mass="19933">MTDVGGEQPGIRRVRERTVWAGDRVRVHDDDVELGRSRRPGRHVRVEHVAVGRGVVLVARWDARVALVRTYSYPLGTWLWGLPRGGSHGAEALVTAAAELREETGLDAARLEVVGEVLPDPGLLGARVAVVLADVVGPGSPEDEEVAELRWLDRAGLVGAVAAGEVADGLSLGALALAAARGLLARGEP</sequence>
<dbReference type="GO" id="GO:0006753">
    <property type="term" value="P:nucleoside phosphate metabolic process"/>
    <property type="evidence" value="ECO:0007669"/>
    <property type="project" value="TreeGrafter"/>
</dbReference>
<evidence type="ECO:0000256" key="1">
    <source>
        <dbReference type="ARBA" id="ARBA00001946"/>
    </source>
</evidence>
<dbReference type="InterPro" id="IPR015797">
    <property type="entry name" value="NUDIX_hydrolase-like_dom_sf"/>
</dbReference>
<evidence type="ECO:0000259" key="3">
    <source>
        <dbReference type="PROSITE" id="PS51462"/>
    </source>
</evidence>
<dbReference type="CDD" id="cd03424">
    <property type="entry name" value="NUDIX_ADPRase_Nudt5_UGPPase_Nudt14"/>
    <property type="match status" value="1"/>
</dbReference>
<dbReference type="GO" id="GO:0016787">
    <property type="term" value="F:hydrolase activity"/>
    <property type="evidence" value="ECO:0007669"/>
    <property type="project" value="UniProtKB-KW"/>
</dbReference>
<dbReference type="SUPFAM" id="SSF55811">
    <property type="entry name" value="Nudix"/>
    <property type="match status" value="1"/>
</dbReference>
<organism evidence="4 5">
    <name type="scientific">Pseudokineococcus marinus</name>
    <dbReference type="NCBI Taxonomy" id="351215"/>
    <lineage>
        <taxon>Bacteria</taxon>
        <taxon>Bacillati</taxon>
        <taxon>Actinomycetota</taxon>
        <taxon>Actinomycetes</taxon>
        <taxon>Kineosporiales</taxon>
        <taxon>Kineosporiaceae</taxon>
        <taxon>Pseudokineococcus</taxon>
    </lineage>
</organism>
<dbReference type="PROSITE" id="PS51462">
    <property type="entry name" value="NUDIX"/>
    <property type="match status" value="1"/>
</dbReference>
<dbReference type="EMBL" id="JABEMA010000206">
    <property type="protein sequence ID" value="NNH23844.1"/>
    <property type="molecule type" value="Genomic_DNA"/>
</dbReference>
<reference evidence="4 5" key="1">
    <citation type="submission" date="2020-05" db="EMBL/GenBank/DDBJ databases">
        <title>MicrobeNet Type strains.</title>
        <authorList>
            <person name="Nicholson A.C."/>
        </authorList>
    </citation>
    <scope>NUCLEOTIDE SEQUENCE [LARGE SCALE GENOMIC DNA]</scope>
    <source>
        <strain evidence="4 5">JCM 14547</strain>
    </source>
</reference>
<accession>A0A849BTT1</accession>
<dbReference type="RefSeq" id="WP_171203634.1">
    <property type="nucleotide sequence ID" value="NZ_BAAANP010000001.1"/>
</dbReference>
<comment type="cofactor">
    <cofactor evidence="1">
        <name>Mg(2+)</name>
        <dbReference type="ChEBI" id="CHEBI:18420"/>
    </cofactor>
</comment>
<dbReference type="Pfam" id="PF00293">
    <property type="entry name" value="NUDIX"/>
    <property type="match status" value="1"/>
</dbReference>
<dbReference type="Gene3D" id="3.90.79.10">
    <property type="entry name" value="Nucleoside Triphosphate Pyrophosphohydrolase"/>
    <property type="match status" value="1"/>
</dbReference>
<dbReference type="PANTHER" id="PTHR11839:SF18">
    <property type="entry name" value="NUDIX HYDROLASE DOMAIN-CONTAINING PROTEIN"/>
    <property type="match status" value="1"/>
</dbReference>
<dbReference type="PANTHER" id="PTHR11839">
    <property type="entry name" value="UDP/ADP-SUGAR PYROPHOSPHATASE"/>
    <property type="match status" value="1"/>
</dbReference>
<protein>
    <submittedName>
        <fullName evidence="4">NUDIX hydrolase</fullName>
    </submittedName>
</protein>
<dbReference type="GO" id="GO:0005829">
    <property type="term" value="C:cytosol"/>
    <property type="evidence" value="ECO:0007669"/>
    <property type="project" value="TreeGrafter"/>
</dbReference>
<comment type="caution">
    <text evidence="4">The sequence shown here is derived from an EMBL/GenBank/DDBJ whole genome shotgun (WGS) entry which is preliminary data.</text>
</comment>
<dbReference type="GO" id="GO:0019693">
    <property type="term" value="P:ribose phosphate metabolic process"/>
    <property type="evidence" value="ECO:0007669"/>
    <property type="project" value="TreeGrafter"/>
</dbReference>
<dbReference type="AlphaFoldDB" id="A0A849BTT1"/>
<keyword evidence="2 4" id="KW-0378">Hydrolase</keyword>